<feature type="compositionally biased region" description="Basic residues" evidence="1">
    <location>
        <begin position="8"/>
        <end position="22"/>
    </location>
</feature>
<proteinExistence type="predicted"/>
<evidence type="ECO:0000256" key="1">
    <source>
        <dbReference type="SAM" id="MobiDB-lite"/>
    </source>
</evidence>
<dbReference type="OrthoDB" id="3658469at2759"/>
<feature type="region of interest" description="Disordered" evidence="1">
    <location>
        <begin position="1"/>
        <end position="23"/>
    </location>
</feature>
<keyword evidence="3" id="KW-1185">Reference proteome</keyword>
<evidence type="ECO:0000313" key="2">
    <source>
        <dbReference type="EMBL" id="KAF1918635.1"/>
    </source>
</evidence>
<dbReference type="EMBL" id="ML979133">
    <property type="protein sequence ID" value="KAF1918635.1"/>
    <property type="molecule type" value="Genomic_DNA"/>
</dbReference>
<gene>
    <name evidence="2" type="ORF">BDU57DRAFT_116902</name>
</gene>
<evidence type="ECO:0000313" key="3">
    <source>
        <dbReference type="Proteomes" id="UP000800096"/>
    </source>
</evidence>
<reference evidence="2" key="1">
    <citation type="journal article" date="2020" name="Stud. Mycol.">
        <title>101 Dothideomycetes genomes: a test case for predicting lifestyles and emergence of pathogens.</title>
        <authorList>
            <person name="Haridas S."/>
            <person name="Albert R."/>
            <person name="Binder M."/>
            <person name="Bloem J."/>
            <person name="Labutti K."/>
            <person name="Salamov A."/>
            <person name="Andreopoulos B."/>
            <person name="Baker S."/>
            <person name="Barry K."/>
            <person name="Bills G."/>
            <person name="Bluhm B."/>
            <person name="Cannon C."/>
            <person name="Castanera R."/>
            <person name="Culley D."/>
            <person name="Daum C."/>
            <person name="Ezra D."/>
            <person name="Gonzalez J."/>
            <person name="Henrissat B."/>
            <person name="Kuo A."/>
            <person name="Liang C."/>
            <person name="Lipzen A."/>
            <person name="Lutzoni F."/>
            <person name="Magnuson J."/>
            <person name="Mondo S."/>
            <person name="Nolan M."/>
            <person name="Ohm R."/>
            <person name="Pangilinan J."/>
            <person name="Park H.-J."/>
            <person name="Ramirez L."/>
            <person name="Alfaro M."/>
            <person name="Sun H."/>
            <person name="Tritt A."/>
            <person name="Yoshinaga Y."/>
            <person name="Zwiers L.-H."/>
            <person name="Turgeon B."/>
            <person name="Goodwin S."/>
            <person name="Spatafora J."/>
            <person name="Crous P."/>
            <person name="Grigoriev I."/>
        </authorList>
    </citation>
    <scope>NUCLEOTIDE SEQUENCE</scope>
    <source>
        <strain evidence="2">HMLAC05119</strain>
    </source>
</reference>
<dbReference type="Proteomes" id="UP000800096">
    <property type="component" value="Unassembled WGS sequence"/>
</dbReference>
<dbReference type="AlphaFoldDB" id="A0A6A5QSH1"/>
<name>A0A6A5QSH1_AMPQU</name>
<sequence length="260" mass="30031">MRMTGQRPVRRNRNKSLASRRPRIMDQCHKDTVDNDCNEGLNSLAMALYYHLPRELRNRVYTYCVQGIYDNEVIIRRPAHANGSTRFLVRDCTGPPSYRWIDDPINSIIKDPILGDLVAREMLEAYYWTRRFKLSHRELPILNKVLGEDTFGFGMTPACYLRHLHVQVHMGSAKYSKLSEVIGLEEEDSLRAIQDLAIVLTTRTEVTLDFSFLGHVDDNDDYPLSPANTERMLIKLGPVINMLKESQLRVAVTHEKLWGD</sequence>
<accession>A0A6A5QSH1</accession>
<protein>
    <submittedName>
        <fullName evidence="2">Uncharacterized protein</fullName>
    </submittedName>
</protein>
<organism evidence="2 3">
    <name type="scientific">Ampelomyces quisqualis</name>
    <name type="common">Powdery mildew agent</name>
    <dbReference type="NCBI Taxonomy" id="50730"/>
    <lineage>
        <taxon>Eukaryota</taxon>
        <taxon>Fungi</taxon>
        <taxon>Dikarya</taxon>
        <taxon>Ascomycota</taxon>
        <taxon>Pezizomycotina</taxon>
        <taxon>Dothideomycetes</taxon>
        <taxon>Pleosporomycetidae</taxon>
        <taxon>Pleosporales</taxon>
        <taxon>Pleosporineae</taxon>
        <taxon>Phaeosphaeriaceae</taxon>
        <taxon>Ampelomyces</taxon>
    </lineage>
</organism>